<organism evidence="1 2">
    <name type="scientific">Curtobacterium flaccumfaciens</name>
    <dbReference type="NCBI Taxonomy" id="2035"/>
    <lineage>
        <taxon>Bacteria</taxon>
        <taxon>Bacillati</taxon>
        <taxon>Actinomycetota</taxon>
        <taxon>Actinomycetes</taxon>
        <taxon>Micrococcales</taxon>
        <taxon>Microbacteriaceae</taxon>
        <taxon>Curtobacterium</taxon>
    </lineage>
</organism>
<evidence type="ECO:0000313" key="1">
    <source>
        <dbReference type="EMBL" id="TDN42589.1"/>
    </source>
</evidence>
<accession>A0A4R6DF21</accession>
<protein>
    <submittedName>
        <fullName evidence="1">Uncharacterized protein</fullName>
    </submittedName>
</protein>
<sequence>MTAVTVPCTAATVLFVSSTRSPAAPVAGSLLELVLS</sequence>
<reference evidence="1 2" key="1">
    <citation type="submission" date="2019-03" db="EMBL/GenBank/DDBJ databases">
        <title>Genomic analyses of the natural microbiome of Caenorhabditis elegans.</title>
        <authorList>
            <person name="Samuel B."/>
        </authorList>
    </citation>
    <scope>NUCLEOTIDE SEQUENCE [LARGE SCALE GENOMIC DNA]</scope>
    <source>
        <strain evidence="1 2">JUb65</strain>
    </source>
</reference>
<dbReference type="EMBL" id="SNVW01000011">
    <property type="protein sequence ID" value="TDN42589.1"/>
    <property type="molecule type" value="Genomic_DNA"/>
</dbReference>
<dbReference type="Proteomes" id="UP000295764">
    <property type="component" value="Unassembled WGS sequence"/>
</dbReference>
<proteinExistence type="predicted"/>
<gene>
    <name evidence="1" type="ORF">EDF64_11166</name>
</gene>
<evidence type="ECO:0000313" key="2">
    <source>
        <dbReference type="Proteomes" id="UP000295764"/>
    </source>
</evidence>
<dbReference type="AlphaFoldDB" id="A0A4R6DF21"/>
<comment type="caution">
    <text evidence="1">The sequence shown here is derived from an EMBL/GenBank/DDBJ whole genome shotgun (WGS) entry which is preliminary data.</text>
</comment>
<name>A0A4R6DF21_9MICO</name>